<evidence type="ECO:0000256" key="1">
    <source>
        <dbReference type="ARBA" id="ARBA00009179"/>
    </source>
</evidence>
<comment type="similarity">
    <text evidence="1">Belongs to the peptidase S41A family.</text>
</comment>
<sequence length="482" mass="51485">MNKFKKLPKWRKQTVSAMLALTLLIPAASPVLAADAKSAAAERITEVLDALEKNHVSGPKADKLSETGIRAMVESLGDPYTQYFTAEQLQSFEDAVQNQYVGIGVRVGMEEEGVYVADVFAGSPAKEAGMLRGDIIVKVGDAPAAGKKIDEVTSKILGPVDTEVRLQVLRDGQTKELTVKRKKVQIPTVVAKRFQNVGYIEIASFSSDAVELVSKELSALKAQGIQSLIVDLRDNPGGLLETAQQLARLFVKQGTLIHTRDRNGVDQPVEFANGTTQPFPVFFLVNENSASASEVLTGALQDYGVITAIGTKTFGKGSVQNVIPLKSGGAIKVTIEEYLTPKLRKVNQVGLEPDKKVEGAMAQLLTAIRAAGASRLDLTLDRHSATVNGTEVQDSFDVIRENGQTYVPARVLAALLGASVEWNETAKSVQLVAGDAKTSYTPAAADFVLKNGTGYLNVAQTAAAFNGLSWKDDGKTLTLGAN</sequence>
<dbReference type="GO" id="GO:0008236">
    <property type="term" value="F:serine-type peptidase activity"/>
    <property type="evidence" value="ECO:0007669"/>
    <property type="project" value="UniProtKB-KW"/>
</dbReference>
<evidence type="ECO:0000259" key="6">
    <source>
        <dbReference type="PROSITE" id="PS50106"/>
    </source>
</evidence>
<keyword evidence="5" id="KW-0732">Signal</keyword>
<evidence type="ECO:0000256" key="5">
    <source>
        <dbReference type="SAM" id="SignalP"/>
    </source>
</evidence>
<gene>
    <name evidence="7" type="ORF">ET33_08555</name>
</gene>
<evidence type="ECO:0000256" key="3">
    <source>
        <dbReference type="ARBA" id="ARBA00022801"/>
    </source>
</evidence>
<dbReference type="InterPro" id="IPR036582">
    <property type="entry name" value="Mao_N_sf"/>
</dbReference>
<dbReference type="Pfam" id="PF07833">
    <property type="entry name" value="Cu_amine_oxidN1"/>
    <property type="match status" value="1"/>
</dbReference>
<dbReference type="Gene3D" id="3.30.750.44">
    <property type="match status" value="1"/>
</dbReference>
<dbReference type="PANTHER" id="PTHR32060">
    <property type="entry name" value="TAIL-SPECIFIC PROTEASE"/>
    <property type="match status" value="1"/>
</dbReference>
<keyword evidence="2 7" id="KW-0645">Protease</keyword>
<dbReference type="GO" id="GO:0004175">
    <property type="term" value="F:endopeptidase activity"/>
    <property type="evidence" value="ECO:0007669"/>
    <property type="project" value="TreeGrafter"/>
</dbReference>
<dbReference type="Gene3D" id="3.90.226.10">
    <property type="entry name" value="2-enoyl-CoA Hydratase, Chain A, domain 1"/>
    <property type="match status" value="1"/>
</dbReference>
<accession>A0A081P0V7</accession>
<feature type="chain" id="PRO_5001761209" evidence="5">
    <location>
        <begin position="34"/>
        <end position="482"/>
    </location>
</feature>
<dbReference type="CDD" id="cd06782">
    <property type="entry name" value="cpPDZ_CPP-like"/>
    <property type="match status" value="1"/>
</dbReference>
<feature type="signal peptide" evidence="5">
    <location>
        <begin position="1"/>
        <end position="33"/>
    </location>
</feature>
<dbReference type="InterPro" id="IPR029045">
    <property type="entry name" value="ClpP/crotonase-like_dom_sf"/>
</dbReference>
<protein>
    <submittedName>
        <fullName evidence="7">Carboxyl-terminal protease</fullName>
    </submittedName>
</protein>
<dbReference type="SMART" id="SM00228">
    <property type="entry name" value="PDZ"/>
    <property type="match status" value="1"/>
</dbReference>
<keyword evidence="8" id="KW-1185">Reference proteome</keyword>
<dbReference type="SUPFAM" id="SSF52096">
    <property type="entry name" value="ClpP/crotonase"/>
    <property type="match status" value="1"/>
</dbReference>
<name>A0A081P0V7_9BACL</name>
<dbReference type="InterPro" id="IPR001478">
    <property type="entry name" value="PDZ"/>
</dbReference>
<evidence type="ECO:0000313" key="8">
    <source>
        <dbReference type="Proteomes" id="UP000028123"/>
    </source>
</evidence>
<dbReference type="Proteomes" id="UP000028123">
    <property type="component" value="Unassembled WGS sequence"/>
</dbReference>
<dbReference type="EMBL" id="JNVM01000016">
    <property type="protein sequence ID" value="KEQ24330.1"/>
    <property type="molecule type" value="Genomic_DNA"/>
</dbReference>
<evidence type="ECO:0000256" key="4">
    <source>
        <dbReference type="ARBA" id="ARBA00022825"/>
    </source>
</evidence>
<dbReference type="GO" id="GO:0030288">
    <property type="term" value="C:outer membrane-bounded periplasmic space"/>
    <property type="evidence" value="ECO:0007669"/>
    <property type="project" value="TreeGrafter"/>
</dbReference>
<organism evidence="7 8">
    <name type="scientific">Paenibacillus tyrfis</name>
    <dbReference type="NCBI Taxonomy" id="1501230"/>
    <lineage>
        <taxon>Bacteria</taxon>
        <taxon>Bacillati</taxon>
        <taxon>Bacillota</taxon>
        <taxon>Bacilli</taxon>
        <taxon>Bacillales</taxon>
        <taxon>Paenibacillaceae</taxon>
        <taxon>Paenibacillus</taxon>
    </lineage>
</organism>
<dbReference type="PROSITE" id="PS50106">
    <property type="entry name" value="PDZ"/>
    <property type="match status" value="1"/>
</dbReference>
<dbReference type="SUPFAM" id="SSF55383">
    <property type="entry name" value="Copper amine oxidase, domain N"/>
    <property type="match status" value="1"/>
</dbReference>
<dbReference type="RefSeq" id="WP_036685400.1">
    <property type="nucleotide sequence ID" value="NZ_JNVM01000016.1"/>
</dbReference>
<feature type="domain" description="PDZ" evidence="6">
    <location>
        <begin position="89"/>
        <end position="172"/>
    </location>
</feature>
<dbReference type="InterPro" id="IPR036034">
    <property type="entry name" value="PDZ_sf"/>
</dbReference>
<dbReference type="GO" id="GO:0007165">
    <property type="term" value="P:signal transduction"/>
    <property type="evidence" value="ECO:0007669"/>
    <property type="project" value="TreeGrafter"/>
</dbReference>
<keyword evidence="4" id="KW-0720">Serine protease</keyword>
<dbReference type="Pfam" id="PF03572">
    <property type="entry name" value="Peptidase_S41"/>
    <property type="match status" value="1"/>
</dbReference>
<dbReference type="SMART" id="SM00245">
    <property type="entry name" value="TSPc"/>
    <property type="match status" value="1"/>
</dbReference>
<dbReference type="SUPFAM" id="SSF50156">
    <property type="entry name" value="PDZ domain-like"/>
    <property type="match status" value="1"/>
</dbReference>
<evidence type="ECO:0000313" key="7">
    <source>
        <dbReference type="EMBL" id="KEQ24330.1"/>
    </source>
</evidence>
<evidence type="ECO:0000256" key="2">
    <source>
        <dbReference type="ARBA" id="ARBA00022670"/>
    </source>
</evidence>
<dbReference type="Pfam" id="PF13180">
    <property type="entry name" value="PDZ_2"/>
    <property type="match status" value="1"/>
</dbReference>
<dbReference type="Gene3D" id="2.30.42.10">
    <property type="match status" value="1"/>
</dbReference>
<dbReference type="CDD" id="cd07560">
    <property type="entry name" value="Peptidase_S41_CPP"/>
    <property type="match status" value="1"/>
</dbReference>
<dbReference type="PANTHER" id="PTHR32060:SF30">
    <property type="entry name" value="CARBOXY-TERMINAL PROCESSING PROTEASE CTPA"/>
    <property type="match status" value="1"/>
</dbReference>
<dbReference type="OrthoDB" id="9812068at2"/>
<dbReference type="GO" id="GO:0006508">
    <property type="term" value="P:proteolysis"/>
    <property type="evidence" value="ECO:0007669"/>
    <property type="project" value="UniProtKB-KW"/>
</dbReference>
<dbReference type="NCBIfam" id="TIGR00225">
    <property type="entry name" value="prc"/>
    <property type="match status" value="1"/>
</dbReference>
<dbReference type="eggNOG" id="COG0793">
    <property type="taxonomic scope" value="Bacteria"/>
</dbReference>
<proteinExistence type="inferred from homology"/>
<dbReference type="AlphaFoldDB" id="A0A081P0V7"/>
<keyword evidence="3" id="KW-0378">Hydrolase</keyword>
<comment type="caution">
    <text evidence="7">The sequence shown here is derived from an EMBL/GenBank/DDBJ whole genome shotgun (WGS) entry which is preliminary data.</text>
</comment>
<reference evidence="7 8" key="1">
    <citation type="submission" date="2014-06" db="EMBL/GenBank/DDBJ databases">
        <title>Draft genome sequence of Paenibacillus sp. MSt1.</title>
        <authorList>
            <person name="Aw Y.K."/>
            <person name="Ong K.S."/>
            <person name="Gan H.M."/>
            <person name="Lee S.M."/>
        </authorList>
    </citation>
    <scope>NUCLEOTIDE SEQUENCE [LARGE SCALE GENOMIC DNA]</scope>
    <source>
        <strain evidence="7 8">MSt1</strain>
    </source>
</reference>
<dbReference type="InterPro" id="IPR004447">
    <property type="entry name" value="Peptidase_S41A"/>
</dbReference>
<dbReference type="InterPro" id="IPR005151">
    <property type="entry name" value="Tail-specific_protease"/>
</dbReference>
<dbReference type="InterPro" id="IPR012854">
    <property type="entry name" value="Cu_amine_oxidase-like_N"/>
</dbReference>